<dbReference type="InterPro" id="IPR002213">
    <property type="entry name" value="UDP_glucos_trans"/>
</dbReference>
<evidence type="ECO:0000256" key="3">
    <source>
        <dbReference type="SAM" id="MobiDB-lite"/>
    </source>
</evidence>
<proteinExistence type="predicted"/>
<dbReference type="Proteomes" id="UP000823388">
    <property type="component" value="Chromosome 1K"/>
</dbReference>
<evidence type="ECO:0000256" key="1">
    <source>
        <dbReference type="ARBA" id="ARBA00022676"/>
    </source>
</evidence>
<evidence type="ECO:0008006" key="6">
    <source>
        <dbReference type="Google" id="ProtNLM"/>
    </source>
</evidence>
<keyword evidence="1" id="KW-0328">Glycosyltransferase</keyword>
<name>A0A8T0XKJ3_PANVG</name>
<dbReference type="Gene3D" id="3.40.50.2000">
    <property type="entry name" value="Glycogen Phosphorylase B"/>
    <property type="match status" value="2"/>
</dbReference>
<dbReference type="Pfam" id="PF00201">
    <property type="entry name" value="UDPGT"/>
    <property type="match status" value="1"/>
</dbReference>
<comment type="caution">
    <text evidence="4">The sequence shown here is derived from an EMBL/GenBank/DDBJ whole genome shotgun (WGS) entry which is preliminary data.</text>
</comment>
<gene>
    <name evidence="4" type="ORF">PVAP13_1KG046000</name>
</gene>
<feature type="region of interest" description="Disordered" evidence="3">
    <location>
        <begin position="277"/>
        <end position="300"/>
    </location>
</feature>
<sequence length="404" mass="42688">MCRGETDATAAAARGAPPHVALLSSPGMGHVAPLAELVRRLHDAHGFTATVLTYASSDSAAQRAFLESLPPGVGAASLPAVPLGDLPAGAAIETLLSVEARRSIPALTAVLSGLKSTTNLVAICRGTSSSRPTFSCSRSCSTSRASTPTSSPASSVTCPSPSGSPGCVPVPGAGILQPLQDRAGDAYRWMVHHGERCRDAAGIPVNTFDAVEPGAAAVLRQPEPWRPPVYPIGLLTRPAAGRRRRRHRLHRLARRAAREVRAVRVIRQRRRAVRGAVARAGAVQPPVPLGGPEPHRRRRQPGGELLRRVEEQGRPAALPPPGFAERTNALGHVAPSWAPQTRVLAHRATKEMLKHCGWNSVLESVAAGVPMIALPLYVEQRENAVMLCEETKVALRPKAGGADR</sequence>
<dbReference type="GO" id="GO:0008194">
    <property type="term" value="F:UDP-glycosyltransferase activity"/>
    <property type="evidence" value="ECO:0007669"/>
    <property type="project" value="InterPro"/>
</dbReference>
<protein>
    <recommendedName>
        <fullName evidence="6">Glycosyltransferase</fullName>
    </recommendedName>
</protein>
<organism evidence="4 5">
    <name type="scientific">Panicum virgatum</name>
    <name type="common">Blackwell switchgrass</name>
    <dbReference type="NCBI Taxonomy" id="38727"/>
    <lineage>
        <taxon>Eukaryota</taxon>
        <taxon>Viridiplantae</taxon>
        <taxon>Streptophyta</taxon>
        <taxon>Embryophyta</taxon>
        <taxon>Tracheophyta</taxon>
        <taxon>Spermatophyta</taxon>
        <taxon>Magnoliopsida</taxon>
        <taxon>Liliopsida</taxon>
        <taxon>Poales</taxon>
        <taxon>Poaceae</taxon>
        <taxon>PACMAD clade</taxon>
        <taxon>Panicoideae</taxon>
        <taxon>Panicodae</taxon>
        <taxon>Paniceae</taxon>
        <taxon>Panicinae</taxon>
        <taxon>Panicum</taxon>
        <taxon>Panicum sect. Hiantes</taxon>
    </lineage>
</organism>
<dbReference type="PANTHER" id="PTHR48046:SF4">
    <property type="entry name" value="GLYCOSYLTRANSFERASE"/>
    <property type="match status" value="1"/>
</dbReference>
<dbReference type="PANTHER" id="PTHR48046">
    <property type="entry name" value="UDP-GLYCOSYLTRANSFERASE 72E1"/>
    <property type="match status" value="1"/>
</dbReference>
<evidence type="ECO:0000256" key="2">
    <source>
        <dbReference type="ARBA" id="ARBA00022679"/>
    </source>
</evidence>
<evidence type="ECO:0000313" key="4">
    <source>
        <dbReference type="EMBL" id="KAG2655979.1"/>
    </source>
</evidence>
<keyword evidence="2" id="KW-0808">Transferase</keyword>
<dbReference type="AlphaFoldDB" id="A0A8T0XKJ3"/>
<keyword evidence="5" id="KW-1185">Reference proteome</keyword>
<feature type="region of interest" description="Disordered" evidence="3">
    <location>
        <begin position="128"/>
        <end position="163"/>
    </location>
</feature>
<dbReference type="SUPFAM" id="SSF53756">
    <property type="entry name" value="UDP-Glycosyltransferase/glycogen phosphorylase"/>
    <property type="match status" value="1"/>
</dbReference>
<reference evidence="4" key="1">
    <citation type="submission" date="2020-05" db="EMBL/GenBank/DDBJ databases">
        <title>WGS assembly of Panicum virgatum.</title>
        <authorList>
            <person name="Lovell J.T."/>
            <person name="Jenkins J."/>
            <person name="Shu S."/>
            <person name="Juenger T.E."/>
            <person name="Schmutz J."/>
        </authorList>
    </citation>
    <scope>NUCLEOTIDE SEQUENCE</scope>
    <source>
        <strain evidence="4">AP13</strain>
    </source>
</reference>
<accession>A0A8T0XKJ3</accession>
<evidence type="ECO:0000313" key="5">
    <source>
        <dbReference type="Proteomes" id="UP000823388"/>
    </source>
</evidence>
<dbReference type="EMBL" id="CM029037">
    <property type="protein sequence ID" value="KAG2655979.1"/>
    <property type="molecule type" value="Genomic_DNA"/>
</dbReference>